<reference evidence="2 3" key="1">
    <citation type="submission" date="2019-06" db="EMBL/GenBank/DDBJ databases">
        <title>Sequencing the genomes of 1000 actinobacteria strains.</title>
        <authorList>
            <person name="Klenk H.-P."/>
        </authorList>
    </citation>
    <scope>NUCLEOTIDE SEQUENCE [LARGE SCALE GENOMIC DNA]</scope>
    <source>
        <strain evidence="2 3">DSM 102200</strain>
    </source>
</reference>
<organism evidence="2 3">
    <name type="scientific">Actinoallomurus bryophytorum</name>
    <dbReference type="NCBI Taxonomy" id="1490222"/>
    <lineage>
        <taxon>Bacteria</taxon>
        <taxon>Bacillati</taxon>
        <taxon>Actinomycetota</taxon>
        <taxon>Actinomycetes</taxon>
        <taxon>Streptosporangiales</taxon>
        <taxon>Thermomonosporaceae</taxon>
        <taxon>Actinoallomurus</taxon>
    </lineage>
</organism>
<feature type="transmembrane region" description="Helical" evidence="1">
    <location>
        <begin position="6"/>
        <end position="31"/>
    </location>
</feature>
<proteinExistence type="predicted"/>
<evidence type="ECO:0000313" key="3">
    <source>
        <dbReference type="Proteomes" id="UP000316096"/>
    </source>
</evidence>
<sequence length="46" mass="5243">MFLVPLLFHSYLGLTGTIVLVIALVALQVALRRRRARRITTPRPSR</sequence>
<accession>A0A543CQE6</accession>
<evidence type="ECO:0000313" key="2">
    <source>
        <dbReference type="EMBL" id="TQL99326.1"/>
    </source>
</evidence>
<dbReference type="EMBL" id="VFOZ01000001">
    <property type="protein sequence ID" value="TQL99326.1"/>
    <property type="molecule type" value="Genomic_DNA"/>
</dbReference>
<keyword evidence="1" id="KW-0812">Transmembrane</keyword>
<name>A0A543CQE6_9ACTN</name>
<keyword evidence="3" id="KW-1185">Reference proteome</keyword>
<evidence type="ECO:0000256" key="1">
    <source>
        <dbReference type="SAM" id="Phobius"/>
    </source>
</evidence>
<keyword evidence="1" id="KW-0472">Membrane</keyword>
<dbReference type="Proteomes" id="UP000316096">
    <property type="component" value="Unassembled WGS sequence"/>
</dbReference>
<dbReference type="AlphaFoldDB" id="A0A543CQE6"/>
<comment type="caution">
    <text evidence="2">The sequence shown here is derived from an EMBL/GenBank/DDBJ whole genome shotgun (WGS) entry which is preliminary data.</text>
</comment>
<gene>
    <name evidence="2" type="ORF">FB559_4999</name>
</gene>
<dbReference type="RefSeq" id="WP_185792380.1">
    <property type="nucleotide sequence ID" value="NZ_VFOZ01000001.1"/>
</dbReference>
<keyword evidence="1" id="KW-1133">Transmembrane helix</keyword>
<protein>
    <submittedName>
        <fullName evidence="2">Uncharacterized protein</fullName>
    </submittedName>
</protein>